<sequence length="1186" mass="131056">MLPVLTRPLQVVMCSSVSVPAALPTSSVRHQFNQVADSGPSLDGFKSILDEFRQSISSELTSFSNRLSTLENIANKSNSPVISLRPDHDIGSDLEDSDEEERFSVAPGSQEEGFTSDEDDNSVQVSQNVSQPSVPVSISSSVIGQSSTNSSKEPEAEDAPSTLKDLRDSVFTIMRDVNKVPFQSPPRPKKLTSTFEASCGLSVDDTKSHTSFPQSNHMSNSLQIINDGIVANESQFSQVSGFGLASFTEQFRSKDYDIFDSTLGKLVPKCDKVFSSTIASKPADGLRLTQSVWSKTENLLRNASHVLGTAEHFLSAVAPVLKDSSLPPEVKPFLLQVDKALGASQLLIMGSIANCTLSKRSEILDKAKVSDNLKDALIKSPLDEKIFGLPLDEVQKHLNQTPAPVKVNVSLSGNNSKRGSYSSAGGSSYNSQEKRRKITNDGGNKPKKSSIPRRRDSFDKEGSGGSPCIFNRSRFLFSSLPCIEEDRRNETSHRLVYPQLLYDYSPLQNGDQSFNKSVYSSRYVDNIPGSDRRLFSCSSLPFIPQIPSVCLEQKGLPIQGSPFWSVNCTTSLYQTHAGSNCSPSFTGYSDSFLPGRLTDQGTFSRETLSQYRCSHQIVSLSGVSHFLEKVGPHSVSGLYFPRRTLPYSSVHSSTSSGKVSESLLKNSSVSISKTVTARQFSQLLGLLNSLADVVPLGRLHIRPLQFYLHQHWLPATQDWEFPVPIIHQELFPHLVWWTSQANVLRGQLLSSPVPNQTLFTDASNLGWGAYLEGLSVSGVWTPDLLKEHINILEMKAVLLALSHFQSLLQNKSLVLATDNTTVVAYLRNQGGTHCYELYLLAREILLLCNHLHLQIVVRHVPGKLNVLADALSRTLTPVNTEWELLQSVFQAITLQWGSPHVDLFATSLNYKVQVFMSPVPDPKAYAVDCMSVPWDGMFAYAFPPFRFLSQVLRKISAEQGLIILIAPAWPKQAWFPDLLHLSCARPLVLPLLAKNQIPGRGSEPIVIPALPDDSSSKVLCPIRVLLLYLQRTRSLRTSSNSRLFIPINKGKQDLSAKTISTWICKTIQLAYSFSNEELLNSMHVKAHDVRAISTSWALFNNASLEEVLSAGFWRTENSFISHYLQSLATQAQSLYSLGPLVSAQRVVFPPASSGSGIQLCVRFYILLRIYDGNVFIDIKLYIFKVK</sequence>
<dbReference type="GO" id="GO:0006259">
    <property type="term" value="P:DNA metabolic process"/>
    <property type="evidence" value="ECO:0007669"/>
    <property type="project" value="UniProtKB-ARBA"/>
</dbReference>
<comment type="caution">
    <text evidence="2">The sequence shown here is derived from an EMBL/GenBank/DDBJ whole genome shotgun (WGS) entry which is preliminary data.</text>
</comment>
<name>A0A8S3UW65_MYTED</name>
<dbReference type="Gene3D" id="3.30.420.10">
    <property type="entry name" value="Ribonuclease H-like superfamily/Ribonuclease H"/>
    <property type="match status" value="1"/>
</dbReference>
<feature type="compositionally biased region" description="Low complexity" evidence="1">
    <location>
        <begin position="122"/>
        <end position="151"/>
    </location>
</feature>
<dbReference type="Proteomes" id="UP000683360">
    <property type="component" value="Unassembled WGS sequence"/>
</dbReference>
<protein>
    <submittedName>
        <fullName evidence="2">Uncharacterized protein</fullName>
    </submittedName>
</protein>
<dbReference type="EMBL" id="CAJPWZ010002773">
    <property type="protein sequence ID" value="CAG2245489.1"/>
    <property type="molecule type" value="Genomic_DNA"/>
</dbReference>
<gene>
    <name evidence="2" type="ORF">MEDL_57492</name>
</gene>
<dbReference type="CDD" id="cd09275">
    <property type="entry name" value="RNase_HI_RT_DIRS1"/>
    <property type="match status" value="1"/>
</dbReference>
<dbReference type="PANTHER" id="PTHR33050:SF7">
    <property type="entry name" value="RIBONUCLEASE H"/>
    <property type="match status" value="1"/>
</dbReference>
<dbReference type="SUPFAM" id="SSF56672">
    <property type="entry name" value="DNA/RNA polymerases"/>
    <property type="match status" value="1"/>
</dbReference>
<evidence type="ECO:0000313" key="3">
    <source>
        <dbReference type="Proteomes" id="UP000683360"/>
    </source>
</evidence>
<proteinExistence type="predicted"/>
<feature type="region of interest" description="Disordered" evidence="1">
    <location>
        <begin position="79"/>
        <end position="164"/>
    </location>
</feature>
<dbReference type="OrthoDB" id="6771932at2759"/>
<reference evidence="2" key="1">
    <citation type="submission" date="2021-03" db="EMBL/GenBank/DDBJ databases">
        <authorList>
            <person name="Bekaert M."/>
        </authorList>
    </citation>
    <scope>NUCLEOTIDE SEQUENCE</scope>
</reference>
<dbReference type="InterPro" id="IPR052055">
    <property type="entry name" value="Hepadnavirus_pol/RT"/>
</dbReference>
<organism evidence="2 3">
    <name type="scientific">Mytilus edulis</name>
    <name type="common">Blue mussel</name>
    <dbReference type="NCBI Taxonomy" id="6550"/>
    <lineage>
        <taxon>Eukaryota</taxon>
        <taxon>Metazoa</taxon>
        <taxon>Spiralia</taxon>
        <taxon>Lophotrochozoa</taxon>
        <taxon>Mollusca</taxon>
        <taxon>Bivalvia</taxon>
        <taxon>Autobranchia</taxon>
        <taxon>Pteriomorphia</taxon>
        <taxon>Mytilida</taxon>
        <taxon>Mytiloidea</taxon>
        <taxon>Mytilidae</taxon>
        <taxon>Mytilinae</taxon>
        <taxon>Mytilus</taxon>
    </lineage>
</organism>
<evidence type="ECO:0000256" key="1">
    <source>
        <dbReference type="SAM" id="MobiDB-lite"/>
    </source>
</evidence>
<feature type="compositionally biased region" description="Low complexity" evidence="1">
    <location>
        <begin position="419"/>
        <end position="431"/>
    </location>
</feature>
<dbReference type="GO" id="GO:0003676">
    <property type="term" value="F:nucleic acid binding"/>
    <property type="evidence" value="ECO:0007669"/>
    <property type="project" value="InterPro"/>
</dbReference>
<feature type="region of interest" description="Disordered" evidence="1">
    <location>
        <begin position="405"/>
        <end position="465"/>
    </location>
</feature>
<dbReference type="InterPro" id="IPR043502">
    <property type="entry name" value="DNA/RNA_pol_sf"/>
</dbReference>
<accession>A0A8S3UW65</accession>
<feature type="compositionally biased region" description="Acidic residues" evidence="1">
    <location>
        <begin position="92"/>
        <end position="101"/>
    </location>
</feature>
<evidence type="ECO:0000313" key="2">
    <source>
        <dbReference type="EMBL" id="CAG2245489.1"/>
    </source>
</evidence>
<dbReference type="AlphaFoldDB" id="A0A8S3UW65"/>
<feature type="compositionally biased region" description="Polar residues" evidence="1">
    <location>
        <begin position="409"/>
        <end position="418"/>
    </location>
</feature>
<dbReference type="PANTHER" id="PTHR33050">
    <property type="entry name" value="REVERSE TRANSCRIPTASE DOMAIN-CONTAINING PROTEIN"/>
    <property type="match status" value="1"/>
</dbReference>
<dbReference type="InterPro" id="IPR036397">
    <property type="entry name" value="RNaseH_sf"/>
</dbReference>
<keyword evidence="3" id="KW-1185">Reference proteome</keyword>
<feature type="compositionally biased region" description="Basic and acidic residues" evidence="1">
    <location>
        <begin position="453"/>
        <end position="462"/>
    </location>
</feature>